<sequence length="259" mass="29168">MEVACKRLAVDADLVCQADGVRHAPSYPINGNWAPLSNFRLPQSILMELTYMGASQHIAEPTVLEMYLRDPLGLFQRVRGGYIKDYDAMNKLGCFASLPSEVMEKRLATALNTIVVSSHDMNLLTGGKGRNFEVGQEHWQDTTALWTEFDRDIYALNKPWFVTTILSTVILIICAVANIVIRQRIKAPEFLDHITGLTRDSIFIDLPQDGNGKSGPDGLATIQNVKVRIGDVYHRREVERIALTTEMNSRKLRWGRSYS</sequence>
<dbReference type="EMBL" id="JXCE01000184">
    <property type="protein sequence ID" value="KPA39592.1"/>
    <property type="molecule type" value="Genomic_DNA"/>
</dbReference>
<keyword evidence="1" id="KW-0472">Membrane</keyword>
<protein>
    <submittedName>
        <fullName evidence="2">Uncharacterized protein</fullName>
    </submittedName>
</protein>
<dbReference type="Proteomes" id="UP000037904">
    <property type="component" value="Unassembled WGS sequence"/>
</dbReference>
<reference evidence="2 3" key="1">
    <citation type="submission" date="2015-04" db="EMBL/GenBank/DDBJ databases">
        <title>The draft genome sequence of Fusarium langsethiae, a T-2/HT-2 mycotoxin producer.</title>
        <authorList>
            <person name="Lysoe E."/>
            <person name="Divon H.H."/>
            <person name="Terzi V."/>
            <person name="Orru L."/>
            <person name="Lamontanara A."/>
            <person name="Kolseth A.-K."/>
            <person name="Frandsen R.J."/>
            <person name="Nielsen K."/>
            <person name="Thrane U."/>
        </authorList>
    </citation>
    <scope>NUCLEOTIDE SEQUENCE [LARGE SCALE GENOMIC DNA]</scope>
    <source>
        <strain evidence="2 3">Fl201059</strain>
    </source>
</reference>
<accession>A0A0M9ETW9</accession>
<evidence type="ECO:0000313" key="2">
    <source>
        <dbReference type="EMBL" id="KPA39592.1"/>
    </source>
</evidence>
<evidence type="ECO:0000313" key="3">
    <source>
        <dbReference type="Proteomes" id="UP000037904"/>
    </source>
</evidence>
<keyword evidence="1" id="KW-0812">Transmembrane</keyword>
<dbReference type="AlphaFoldDB" id="A0A0M9ETW9"/>
<proteinExistence type="predicted"/>
<organism evidence="2 3">
    <name type="scientific">Fusarium langsethiae</name>
    <dbReference type="NCBI Taxonomy" id="179993"/>
    <lineage>
        <taxon>Eukaryota</taxon>
        <taxon>Fungi</taxon>
        <taxon>Dikarya</taxon>
        <taxon>Ascomycota</taxon>
        <taxon>Pezizomycotina</taxon>
        <taxon>Sordariomycetes</taxon>
        <taxon>Hypocreomycetidae</taxon>
        <taxon>Hypocreales</taxon>
        <taxon>Nectriaceae</taxon>
        <taxon>Fusarium</taxon>
    </lineage>
</organism>
<name>A0A0M9ETW9_FUSLA</name>
<keyword evidence="1" id="KW-1133">Transmembrane helix</keyword>
<dbReference type="OrthoDB" id="3692311at2759"/>
<comment type="caution">
    <text evidence="2">The sequence shown here is derived from an EMBL/GenBank/DDBJ whole genome shotgun (WGS) entry which is preliminary data.</text>
</comment>
<evidence type="ECO:0000256" key="1">
    <source>
        <dbReference type="SAM" id="Phobius"/>
    </source>
</evidence>
<feature type="transmembrane region" description="Helical" evidence="1">
    <location>
        <begin position="160"/>
        <end position="181"/>
    </location>
</feature>
<gene>
    <name evidence="2" type="ORF">FLAG1_07561</name>
</gene>
<keyword evidence="3" id="KW-1185">Reference proteome</keyword>